<protein>
    <submittedName>
        <fullName evidence="3">Dihydrolipoamide succinyltransferase</fullName>
    </submittedName>
</protein>
<comment type="caution">
    <text evidence="3">The sequence shown here is derived from an EMBL/GenBank/DDBJ whole genome shotgun (WGS) entry which is preliminary data.</text>
</comment>
<feature type="domain" description="TNase-like" evidence="2">
    <location>
        <begin position="25"/>
        <end position="150"/>
    </location>
</feature>
<dbReference type="Proteomes" id="UP000255508">
    <property type="component" value="Unassembled WGS sequence"/>
</dbReference>
<keyword evidence="3" id="KW-0808">Transferase</keyword>
<dbReference type="AlphaFoldDB" id="A0A370DI61"/>
<accession>A0A370DI61</accession>
<feature type="chain" id="PRO_5016704650" evidence="1">
    <location>
        <begin position="25"/>
        <end position="150"/>
    </location>
</feature>
<dbReference type="PROSITE" id="PS50830">
    <property type="entry name" value="TNASE_3"/>
    <property type="match status" value="1"/>
</dbReference>
<dbReference type="EMBL" id="QFXD01000309">
    <property type="protein sequence ID" value="RDH84230.1"/>
    <property type="molecule type" value="Genomic_DNA"/>
</dbReference>
<dbReference type="InterPro" id="IPR035437">
    <property type="entry name" value="SNase_OB-fold_sf"/>
</dbReference>
<dbReference type="SMART" id="SM00318">
    <property type="entry name" value="SNc"/>
    <property type="match status" value="1"/>
</dbReference>
<dbReference type="Pfam" id="PF00565">
    <property type="entry name" value="SNase"/>
    <property type="match status" value="1"/>
</dbReference>
<organism evidence="3 4">
    <name type="scientific">endosymbiont of Lamellibrachia luymesi</name>
    <dbReference type="NCBI Taxonomy" id="2200907"/>
    <lineage>
        <taxon>Bacteria</taxon>
        <taxon>Pseudomonadati</taxon>
        <taxon>Pseudomonadota</taxon>
        <taxon>Gammaproteobacteria</taxon>
        <taxon>sulfur-oxidizing symbionts</taxon>
    </lineage>
</organism>
<keyword evidence="1" id="KW-0732">Signal</keyword>
<proteinExistence type="predicted"/>
<reference evidence="3 4" key="1">
    <citation type="journal article" date="2018" name="ISME J.">
        <title>Endosymbiont genomes yield clues of tubeworm success.</title>
        <authorList>
            <person name="Li Y."/>
            <person name="Liles M.R."/>
            <person name="Halanych K.M."/>
        </authorList>
    </citation>
    <scope>NUCLEOTIDE SEQUENCE [LARGE SCALE GENOMIC DNA]</scope>
    <source>
        <strain evidence="3">A1422</strain>
    </source>
</reference>
<evidence type="ECO:0000259" key="2">
    <source>
        <dbReference type="PROSITE" id="PS50830"/>
    </source>
</evidence>
<feature type="signal peptide" evidence="1">
    <location>
        <begin position="1"/>
        <end position="24"/>
    </location>
</feature>
<evidence type="ECO:0000256" key="1">
    <source>
        <dbReference type="SAM" id="SignalP"/>
    </source>
</evidence>
<sequence>MTINHIKALTLSVLLLMLSHTAQSATLVGRVFAVQNSSQITASTDDGKFRNVILMGVAVPDRGSSAGRNAKRQLHSLLAGQVVTIEYRTLNPLGVIIGTVYRGGADMNLRLIQSGLARAKSERGLDREMLDRYRTAEQQARQRHLGLWQR</sequence>
<dbReference type="SUPFAM" id="SSF50199">
    <property type="entry name" value="Staphylococcal nuclease"/>
    <property type="match status" value="1"/>
</dbReference>
<name>A0A370DI61_9GAMM</name>
<gene>
    <name evidence="3" type="ORF">DIZ79_17275</name>
</gene>
<dbReference type="Gene3D" id="2.40.50.90">
    <property type="match status" value="1"/>
</dbReference>
<evidence type="ECO:0000313" key="4">
    <source>
        <dbReference type="Proteomes" id="UP000255508"/>
    </source>
</evidence>
<dbReference type="InterPro" id="IPR016071">
    <property type="entry name" value="Staphylococal_nuclease_OB-fold"/>
</dbReference>
<evidence type="ECO:0000313" key="3">
    <source>
        <dbReference type="EMBL" id="RDH84230.1"/>
    </source>
</evidence>
<dbReference type="GO" id="GO:0016740">
    <property type="term" value="F:transferase activity"/>
    <property type="evidence" value="ECO:0007669"/>
    <property type="project" value="UniProtKB-KW"/>
</dbReference>